<evidence type="ECO:0000256" key="9">
    <source>
        <dbReference type="ARBA" id="ARBA00039963"/>
    </source>
</evidence>
<comment type="similarity">
    <text evidence="5">Belongs to the NAD(P)-dependent epimerase/dehydratase family. Dihydroflavonol-4-reductase subfamily.</text>
</comment>
<dbReference type="FunFam" id="3.40.50.720:FF:000085">
    <property type="entry name" value="Dihydroflavonol reductase"/>
    <property type="match status" value="2"/>
</dbReference>
<comment type="caution">
    <text evidence="15">The sequence shown here is derived from an EMBL/GenBank/DDBJ whole genome shotgun (WGS) entry which is preliminary data.</text>
</comment>
<dbReference type="Proteomes" id="UP001206925">
    <property type="component" value="Unassembled WGS sequence"/>
</dbReference>
<dbReference type="GO" id="GO:0009813">
    <property type="term" value="P:flavonoid biosynthetic process"/>
    <property type="evidence" value="ECO:0007669"/>
    <property type="project" value="UniProtKB-KW"/>
</dbReference>
<evidence type="ECO:0000259" key="14">
    <source>
        <dbReference type="Pfam" id="PF01370"/>
    </source>
</evidence>
<dbReference type="InterPro" id="IPR050425">
    <property type="entry name" value="NAD(P)_dehydrat-like"/>
</dbReference>
<evidence type="ECO:0000256" key="3">
    <source>
        <dbReference type="ARBA" id="ARBA00023002"/>
    </source>
</evidence>
<evidence type="ECO:0000256" key="5">
    <source>
        <dbReference type="ARBA" id="ARBA00023445"/>
    </source>
</evidence>
<dbReference type="EC" id="1.1.1.219" evidence="8"/>
<feature type="domain" description="NAD-dependent epimerase/dehydratase" evidence="14">
    <location>
        <begin position="6"/>
        <end position="258"/>
    </location>
</feature>
<feature type="domain" description="NAD-dependent epimerase/dehydratase" evidence="14">
    <location>
        <begin position="352"/>
        <end position="550"/>
    </location>
</feature>
<dbReference type="GO" id="GO:0045552">
    <property type="term" value="F:dihydroflavanol 4-reductase activity"/>
    <property type="evidence" value="ECO:0007669"/>
    <property type="project" value="UniProtKB-EC"/>
</dbReference>
<evidence type="ECO:0000256" key="4">
    <source>
        <dbReference type="ARBA" id="ARBA00023241"/>
    </source>
</evidence>
<comment type="pathway">
    <text evidence="1">Pigment biosynthesis; anthocyanin biosynthesis.</text>
</comment>
<dbReference type="Pfam" id="PF01370">
    <property type="entry name" value="Epimerase"/>
    <property type="match status" value="2"/>
</dbReference>
<proteinExistence type="inferred from homology"/>
<dbReference type="PANTHER" id="PTHR10366">
    <property type="entry name" value="NAD DEPENDENT EPIMERASE/DEHYDRATASE"/>
    <property type="match status" value="1"/>
</dbReference>
<dbReference type="EMBL" id="JAMZMK010010175">
    <property type="protein sequence ID" value="KAI7732713.1"/>
    <property type="molecule type" value="Genomic_DNA"/>
</dbReference>
<protein>
    <recommendedName>
        <fullName evidence="9">Dihydroflavonol 4-reductase</fullName>
        <ecNumber evidence="8">1.1.1.219</ecNumber>
        <ecNumber evidence="7">1.1.1.234</ecNumber>
    </recommendedName>
    <alternativeName>
        <fullName evidence="11">Dihydrokaempferol 4-reductase</fullName>
    </alternativeName>
    <alternativeName>
        <fullName evidence="10">Flavanone 4-reductase</fullName>
    </alternativeName>
</protein>
<dbReference type="Gene3D" id="3.40.50.720">
    <property type="entry name" value="NAD(P)-binding Rossmann-like Domain"/>
    <property type="match status" value="2"/>
</dbReference>
<keyword evidence="2" id="KW-0521">NADP</keyword>
<dbReference type="InterPro" id="IPR001509">
    <property type="entry name" value="Epimerase_deHydtase"/>
</dbReference>
<evidence type="ECO:0000256" key="13">
    <source>
        <dbReference type="ARBA" id="ARBA00049132"/>
    </source>
</evidence>
<reference evidence="15" key="1">
    <citation type="submission" date="2022-06" db="EMBL/GenBank/DDBJ databases">
        <title>Uncovering the hologenomic basis of an extraordinary plant invasion.</title>
        <authorList>
            <person name="Bieker V.C."/>
            <person name="Martin M.D."/>
            <person name="Gilbert T."/>
            <person name="Hodgins K."/>
            <person name="Battlay P."/>
            <person name="Petersen B."/>
            <person name="Wilson J."/>
        </authorList>
    </citation>
    <scope>NUCLEOTIDE SEQUENCE</scope>
    <source>
        <strain evidence="15">AA19_3_7</strain>
        <tissue evidence="15">Leaf</tissue>
    </source>
</reference>
<evidence type="ECO:0000256" key="8">
    <source>
        <dbReference type="ARBA" id="ARBA00039057"/>
    </source>
</evidence>
<keyword evidence="3" id="KW-0560">Oxidoreductase</keyword>
<comment type="catalytic activity">
    <reaction evidence="13">
        <text>a (2R,3S,4S)-leucoanthocyanidin + NADP(+) = a (2R,3R)-dihydroflavonol + NADPH + H(+)</text>
        <dbReference type="Rhea" id="RHEA:54444"/>
        <dbReference type="ChEBI" id="CHEBI:15378"/>
        <dbReference type="ChEBI" id="CHEBI:57783"/>
        <dbReference type="ChEBI" id="CHEBI:58349"/>
        <dbReference type="ChEBI" id="CHEBI:138176"/>
        <dbReference type="ChEBI" id="CHEBI:138188"/>
        <dbReference type="EC" id="1.1.1.219"/>
    </reaction>
</comment>
<dbReference type="CDD" id="cd08958">
    <property type="entry name" value="FR_SDR_e"/>
    <property type="match status" value="2"/>
</dbReference>
<evidence type="ECO:0000256" key="12">
    <source>
        <dbReference type="ARBA" id="ARBA00048870"/>
    </source>
</evidence>
<dbReference type="EC" id="1.1.1.234" evidence="7"/>
<name>A0AAD5C1Q3_AMBAR</name>
<evidence type="ECO:0000256" key="7">
    <source>
        <dbReference type="ARBA" id="ARBA00039055"/>
    </source>
</evidence>
<dbReference type="InterPro" id="IPR036291">
    <property type="entry name" value="NAD(P)-bd_dom_sf"/>
</dbReference>
<comment type="function">
    <text evidence="6">Bifunctional enzyme involved in flavonoid metabolism.</text>
</comment>
<gene>
    <name evidence="15" type="ORF">M8C21_001891</name>
</gene>
<evidence type="ECO:0000313" key="15">
    <source>
        <dbReference type="EMBL" id="KAI7732713.1"/>
    </source>
</evidence>
<keyword evidence="4" id="KW-0284">Flavonoid biosynthesis</keyword>
<dbReference type="GO" id="GO:0047890">
    <property type="term" value="F:flavanone 4-reductase activity"/>
    <property type="evidence" value="ECO:0007669"/>
    <property type="project" value="UniProtKB-EC"/>
</dbReference>
<evidence type="ECO:0000256" key="2">
    <source>
        <dbReference type="ARBA" id="ARBA00022857"/>
    </source>
</evidence>
<dbReference type="PANTHER" id="PTHR10366:SF821">
    <property type="entry name" value="TETRAKETIDE ALPHA-PYRONE REDUCTASE 1"/>
    <property type="match status" value="1"/>
</dbReference>
<evidence type="ECO:0000256" key="11">
    <source>
        <dbReference type="ARBA" id="ARBA00042831"/>
    </source>
</evidence>
<dbReference type="SUPFAM" id="SSF51735">
    <property type="entry name" value="NAD(P)-binding Rossmann-fold domains"/>
    <property type="match status" value="2"/>
</dbReference>
<dbReference type="AlphaFoldDB" id="A0AAD5C1Q3"/>
<evidence type="ECO:0000256" key="1">
    <source>
        <dbReference type="ARBA" id="ARBA00004935"/>
    </source>
</evidence>
<organism evidence="15 16">
    <name type="scientific">Ambrosia artemisiifolia</name>
    <name type="common">Common ragweed</name>
    <dbReference type="NCBI Taxonomy" id="4212"/>
    <lineage>
        <taxon>Eukaryota</taxon>
        <taxon>Viridiplantae</taxon>
        <taxon>Streptophyta</taxon>
        <taxon>Embryophyta</taxon>
        <taxon>Tracheophyta</taxon>
        <taxon>Spermatophyta</taxon>
        <taxon>Magnoliopsida</taxon>
        <taxon>eudicotyledons</taxon>
        <taxon>Gunneridae</taxon>
        <taxon>Pentapetalae</taxon>
        <taxon>asterids</taxon>
        <taxon>campanulids</taxon>
        <taxon>Asterales</taxon>
        <taxon>Asteraceae</taxon>
        <taxon>Asteroideae</taxon>
        <taxon>Heliantheae alliance</taxon>
        <taxon>Heliantheae</taxon>
        <taxon>Ambrosia</taxon>
    </lineage>
</organism>
<evidence type="ECO:0000313" key="16">
    <source>
        <dbReference type="Proteomes" id="UP001206925"/>
    </source>
</evidence>
<comment type="catalytic activity">
    <reaction evidence="12">
        <text>(2S)-flavan-4-ol + NADP(+) = (2S)-flavanone + NADPH + H(+)</text>
        <dbReference type="Rhea" id="RHEA:11228"/>
        <dbReference type="ChEBI" id="CHEBI:15378"/>
        <dbReference type="ChEBI" id="CHEBI:15605"/>
        <dbReference type="ChEBI" id="CHEBI:15606"/>
        <dbReference type="ChEBI" id="CHEBI:57783"/>
        <dbReference type="ChEBI" id="CHEBI:58349"/>
        <dbReference type="EC" id="1.1.1.234"/>
    </reaction>
</comment>
<sequence length="628" mass="69988">MDHGTVCVTGASGFLASWLIKRLLLSGYHVIGTVRDPGNEAKVAHLWNLQGAKDRLRLVKAELTEEGSFDNAIKGCAGVFHMASPVLEQITNPRSNHDAMLYLNARILQEEIITPAVNGTLNVLHSCKKNPSLRRVVLTSSTSTVRVKDKLDPQIPLDESSWSSVEYCEKHKGWYALSKTMAEKAAWEFCNENGINLVTVMPSFVVGPSLPPTLGTTASDILGLLSGETERFYLHGRLGYVHIDDVALCHILVYEHETAEGRYLCNSAVIDNNELVSILSARYPTLPIPKRFEQHDRMYYEFSTTKIKGLGLKFKTIEEMFDDCVTSLVAQGHLSISYLFHENGNEAKLAHLWNLQGAKERLRLVKAELTEEGSFDNAIMGCAGVFHMASPVLGHITDPREEIINPAVNGTLNVLRSCKKNPSLRRVVLTSSSSTVRVKDKSDLQIPLDESSWSSIEICEKLKIWYVLSKTMAEKAAWEFCNENGINLVTVIPSFVVGPSIPPTLCSTASDVLGLLKGETERFYWHGRMGYVHIDDVALCHILVYEHEDAEGRYLCSSDVVDNNELVSILSARYPTLPIPKSFEQHDRPYYELNTAKIKSLGFKFKSIQEMFDDCITSLVAQGHLSIP</sequence>
<evidence type="ECO:0000256" key="10">
    <source>
        <dbReference type="ARBA" id="ARBA00042087"/>
    </source>
</evidence>
<keyword evidence="16" id="KW-1185">Reference proteome</keyword>
<evidence type="ECO:0000256" key="6">
    <source>
        <dbReference type="ARBA" id="ARBA00037100"/>
    </source>
</evidence>
<accession>A0AAD5C1Q3</accession>